<evidence type="ECO:0000256" key="1">
    <source>
        <dbReference type="ARBA" id="ARBA00022737"/>
    </source>
</evidence>
<dbReference type="PANTHER" id="PTHR23084:SF263">
    <property type="entry name" value="MORN REPEAT-CONTAINING PROTEIN 1"/>
    <property type="match status" value="1"/>
</dbReference>
<keyword evidence="1" id="KW-0677">Repeat</keyword>
<feature type="compositionally biased region" description="Acidic residues" evidence="2">
    <location>
        <begin position="14"/>
        <end position="25"/>
    </location>
</feature>
<feature type="non-terminal residue" evidence="3">
    <location>
        <position position="1"/>
    </location>
</feature>
<dbReference type="SMART" id="SM00698">
    <property type="entry name" value="MORN"/>
    <property type="match status" value="3"/>
</dbReference>
<protein>
    <submittedName>
        <fullName evidence="3">Uncharacterized protein</fullName>
    </submittedName>
</protein>
<reference evidence="3" key="1">
    <citation type="submission" date="2021-02" db="EMBL/GenBank/DDBJ databases">
        <authorList>
            <person name="Dougan E. K."/>
            <person name="Rhodes N."/>
            <person name="Thang M."/>
            <person name="Chan C."/>
        </authorList>
    </citation>
    <scope>NUCLEOTIDE SEQUENCE</scope>
</reference>
<dbReference type="Pfam" id="PF02493">
    <property type="entry name" value="MORN"/>
    <property type="match status" value="3"/>
</dbReference>
<dbReference type="Proteomes" id="UP000626109">
    <property type="component" value="Unassembled WGS sequence"/>
</dbReference>
<dbReference type="InterPro" id="IPR003409">
    <property type="entry name" value="MORN"/>
</dbReference>
<feature type="region of interest" description="Disordered" evidence="2">
    <location>
        <begin position="408"/>
        <end position="431"/>
    </location>
</feature>
<organism evidence="3 4">
    <name type="scientific">Polarella glacialis</name>
    <name type="common">Dinoflagellate</name>
    <dbReference type="NCBI Taxonomy" id="89957"/>
    <lineage>
        <taxon>Eukaryota</taxon>
        <taxon>Sar</taxon>
        <taxon>Alveolata</taxon>
        <taxon>Dinophyceae</taxon>
        <taxon>Suessiales</taxon>
        <taxon>Suessiaceae</taxon>
        <taxon>Polarella</taxon>
    </lineage>
</organism>
<name>A0A813I9T9_POLGL</name>
<comment type="caution">
    <text evidence="3">The sequence shown here is derived from an EMBL/GenBank/DDBJ whole genome shotgun (WGS) entry which is preliminary data.</text>
</comment>
<accession>A0A813I9T9</accession>
<proteinExistence type="predicted"/>
<evidence type="ECO:0000313" key="4">
    <source>
        <dbReference type="Proteomes" id="UP000626109"/>
    </source>
</evidence>
<evidence type="ECO:0000313" key="3">
    <source>
        <dbReference type="EMBL" id="CAE8646658.1"/>
    </source>
</evidence>
<dbReference type="Gene3D" id="2.20.110.10">
    <property type="entry name" value="Histone H3 K4-specific methyltransferase SET7/9 N-terminal domain"/>
    <property type="match status" value="1"/>
</dbReference>
<feature type="region of interest" description="Disordered" evidence="2">
    <location>
        <begin position="1"/>
        <end position="26"/>
    </location>
</feature>
<feature type="compositionally biased region" description="Basic and acidic residues" evidence="2">
    <location>
        <begin position="1"/>
        <end position="13"/>
    </location>
</feature>
<dbReference type="AlphaFoldDB" id="A0A813I9T9"/>
<dbReference type="PANTHER" id="PTHR23084">
    <property type="entry name" value="PHOSPHATIDYLINOSITOL-4-PHOSPHATE 5-KINASE RELATED"/>
    <property type="match status" value="1"/>
</dbReference>
<sequence length="477" mass="50647">MAPKKKEEVKVEEEAPPEEDEEPAEPEILKKCLRSGGQLYYGDVKAGYRDRAGTFVRHGLGRQVNSAVAPLGPGPNGLPAFETVVLSIFEGNWEEDQPCGHGTFKWGDGSTYEGMVAEGQMHGHGRFVWPDASTYEGGWHQGLMQGQGRFDSRFDGGRFMQGRFQRNNFLKPDGRWVDVLKHLRSNELKQIIGGNPLAAAVEAASAAAAASRTKSKRLSKEENMGGAGGLFGGPMLPIHRCDNLDSLASLMSTILVEGLVPLVLAEEDAPQAALAGLIASGAVTDPAAQCVSIRLASVMLRRDRDYQAVFFHALQSSLLSGSHLVLVFEDDDDGCALGSDEASQQAEWISRTPSPSLPLRRDLPEEWRLSAFYNNSSLPVEFFCPTLFNARGRSKLFLPEEVAASSATGHVPLAPHDHDTGSAAADEDNSPAAAELAAAAAAEAASLAACAPPATAGGCGPSGHIFELPSAAEGLSS</sequence>
<dbReference type="SUPFAM" id="SSF82185">
    <property type="entry name" value="Histone H3 K4-specific methyltransferase SET7/9 N-terminal domain"/>
    <property type="match status" value="1"/>
</dbReference>
<evidence type="ECO:0000256" key="2">
    <source>
        <dbReference type="SAM" id="MobiDB-lite"/>
    </source>
</evidence>
<dbReference type="EMBL" id="CAJNNW010004682">
    <property type="protein sequence ID" value="CAE8646658.1"/>
    <property type="molecule type" value="Genomic_DNA"/>
</dbReference>
<gene>
    <name evidence="3" type="ORF">PGLA2088_LOCUS4994</name>
</gene>